<comment type="subunit">
    <text evidence="2 5">Homodimer.</text>
</comment>
<name>A0A3B5YR12_WHEAT</name>
<evidence type="ECO:0000256" key="1">
    <source>
        <dbReference type="ARBA" id="ARBA00010746"/>
    </source>
</evidence>
<dbReference type="Proteomes" id="UP000019116">
    <property type="component" value="Chromosome 1B"/>
</dbReference>
<reference evidence="7" key="2">
    <citation type="submission" date="2018-10" db="UniProtKB">
        <authorList>
            <consortium name="EnsemblPlants"/>
        </authorList>
    </citation>
    <scope>IDENTIFICATION</scope>
</reference>
<dbReference type="GO" id="GO:0048046">
    <property type="term" value="C:apoplast"/>
    <property type="evidence" value="ECO:0007669"/>
    <property type="project" value="UniProtKB-SubCell"/>
</dbReference>
<dbReference type="GO" id="GO:0009699">
    <property type="term" value="P:phenylpropanoid biosynthetic process"/>
    <property type="evidence" value="ECO:0007669"/>
    <property type="project" value="UniProtKB-ARBA"/>
</dbReference>
<dbReference type="SMART" id="SM00915">
    <property type="entry name" value="Jacalin"/>
    <property type="match status" value="1"/>
</dbReference>
<proteinExistence type="inferred from homology"/>
<keyword evidence="5" id="KW-0052">Apoplast</keyword>
<dbReference type="Pfam" id="PF03018">
    <property type="entry name" value="Dirigent"/>
    <property type="match status" value="1"/>
</dbReference>
<evidence type="ECO:0000313" key="7">
    <source>
        <dbReference type="EnsemblPlants" id="TraesCS1B02G013300.1"/>
    </source>
</evidence>
<evidence type="ECO:0000256" key="5">
    <source>
        <dbReference type="RuleBase" id="RU363099"/>
    </source>
</evidence>
<dbReference type="RefSeq" id="XP_044361580.1">
    <property type="nucleotide sequence ID" value="XM_044505645.1"/>
</dbReference>
<evidence type="ECO:0000259" key="6">
    <source>
        <dbReference type="PROSITE" id="PS51752"/>
    </source>
</evidence>
<keyword evidence="4" id="KW-0430">Lectin</keyword>
<dbReference type="GO" id="GO:0030246">
    <property type="term" value="F:carbohydrate binding"/>
    <property type="evidence" value="ECO:0007669"/>
    <property type="project" value="UniProtKB-KW"/>
</dbReference>
<accession>A0A3B5YR12</accession>
<comment type="similarity">
    <text evidence="1 5">Belongs to the plant dirigent protein family.</text>
</comment>
<comment type="subcellular location">
    <subcellularLocation>
        <location evidence="5">Secreted</location>
        <location evidence="5">Extracellular space</location>
        <location evidence="5">Apoplast</location>
    </subcellularLocation>
</comment>
<evidence type="ECO:0000256" key="3">
    <source>
        <dbReference type="ARBA" id="ARBA00022525"/>
    </source>
</evidence>
<dbReference type="PROSITE" id="PS51752">
    <property type="entry name" value="JACALIN_LECTIN"/>
    <property type="match status" value="1"/>
</dbReference>
<dbReference type="Gene3D" id="2.40.480.10">
    <property type="entry name" value="Allene oxide cyclase-like"/>
    <property type="match status" value="1"/>
</dbReference>
<dbReference type="InterPro" id="IPR004265">
    <property type="entry name" value="Dirigent"/>
</dbReference>
<dbReference type="Gramene" id="TraesCS1B02G013300.1">
    <property type="protein sequence ID" value="TraesCS1B02G013300.1"/>
    <property type="gene ID" value="TraesCS1B02G013300"/>
</dbReference>
<dbReference type="AlphaFoldDB" id="A0A3B5YR12"/>
<dbReference type="Gramene" id="TraesCS1B03G0026300.1">
    <property type="protein sequence ID" value="TraesCS1B03G0026300.1.CDS"/>
    <property type="gene ID" value="TraesCS1B03G0026300"/>
</dbReference>
<protein>
    <recommendedName>
        <fullName evidence="5">Dirigent protein</fullName>
    </recommendedName>
</protein>
<dbReference type="InterPro" id="IPR001229">
    <property type="entry name" value="Jacalin-like_lectin_dom"/>
</dbReference>
<evidence type="ECO:0000256" key="4">
    <source>
        <dbReference type="ARBA" id="ARBA00022734"/>
    </source>
</evidence>
<dbReference type="Pfam" id="PF01419">
    <property type="entry name" value="Jacalin"/>
    <property type="match status" value="1"/>
</dbReference>
<feature type="domain" description="Jacalin-type lectin" evidence="6">
    <location>
        <begin position="108"/>
        <end position="246"/>
    </location>
</feature>
<organism evidence="7">
    <name type="scientific">Triticum aestivum</name>
    <name type="common">Wheat</name>
    <dbReference type="NCBI Taxonomy" id="4565"/>
    <lineage>
        <taxon>Eukaryota</taxon>
        <taxon>Viridiplantae</taxon>
        <taxon>Streptophyta</taxon>
        <taxon>Embryophyta</taxon>
        <taxon>Tracheophyta</taxon>
        <taxon>Spermatophyta</taxon>
        <taxon>Magnoliopsida</taxon>
        <taxon>Liliopsida</taxon>
        <taxon>Poales</taxon>
        <taxon>Poaceae</taxon>
        <taxon>BOP clade</taxon>
        <taxon>Pooideae</taxon>
        <taxon>Triticodae</taxon>
        <taxon>Triticeae</taxon>
        <taxon>Triticinae</taxon>
        <taxon>Triticum</taxon>
    </lineage>
</organism>
<dbReference type="SUPFAM" id="SSF51101">
    <property type="entry name" value="Mannose-binding lectins"/>
    <property type="match status" value="1"/>
</dbReference>
<dbReference type="STRING" id="4565.A0A3B5YR12"/>
<dbReference type="Gene3D" id="2.100.10.30">
    <property type="entry name" value="Jacalin-like lectin domain"/>
    <property type="match status" value="1"/>
</dbReference>
<evidence type="ECO:0000313" key="8">
    <source>
        <dbReference type="Proteomes" id="UP000019116"/>
    </source>
</evidence>
<dbReference type="InterPro" id="IPR044859">
    <property type="entry name" value="Allene_oxi_cyc_Dirigent"/>
</dbReference>
<dbReference type="SMR" id="A0A3B5YR12"/>
<dbReference type="InterPro" id="IPR036404">
    <property type="entry name" value="Jacalin-like_lectin_dom_sf"/>
</dbReference>
<keyword evidence="3 5" id="KW-0964">Secreted</keyword>
<dbReference type="GeneID" id="123083671"/>
<sequence length="247" mass="26297">MAATDPSYYQSGVCQSITQKQHLFHLYMNQIAEGTPNANQKVIVNPGLPLDFGVTVANDWTISDGPAANANPIARARGMHMGDGKADVNWLFCHDILFTDTRFKGSSLKVLGDFVANKDSEWAIVGGTGEFAYAQGVVVAKVIQNIQPTPRRTWELRISAFCLCIPKVIKLAPSEFIKQVLGTTDAVGGVTVVTSLTLVSSVTTYGPFGKANGTPFSSQVTDSNTIGGFYARAGASVNSLGVYACPI</sequence>
<reference evidence="7" key="1">
    <citation type="submission" date="2018-08" db="EMBL/GenBank/DDBJ databases">
        <authorList>
            <person name="Rossello M."/>
        </authorList>
    </citation>
    <scope>NUCLEOTIDE SEQUENCE [LARGE SCALE GENOMIC DNA]</scope>
    <source>
        <strain evidence="7">cv. Chinese Spring</strain>
    </source>
</reference>
<gene>
    <name evidence="7" type="primary">LOC123083671</name>
</gene>
<dbReference type="EnsemblPlants" id="TraesCS1B02G013300.1">
    <property type="protein sequence ID" value="TraesCS1B02G013300.1"/>
    <property type="gene ID" value="TraesCS1B02G013300"/>
</dbReference>
<keyword evidence="8" id="KW-1185">Reference proteome</keyword>
<evidence type="ECO:0000256" key="2">
    <source>
        <dbReference type="ARBA" id="ARBA00011738"/>
    </source>
</evidence>
<comment type="function">
    <text evidence="5">Dirigent proteins impart stereoselectivity on the phenoxy radical-coupling reaction, yielding optically active lignans from two molecules of coniferyl alcohol in the biosynthesis of lignans, flavonolignans, and alkaloids and thus plays a central role in plant secondary metabolism.</text>
</comment>
<dbReference type="PANTHER" id="PTHR21495">
    <property type="entry name" value="NUCLEOPORIN-RELATED"/>
    <property type="match status" value="1"/>
</dbReference>